<dbReference type="Gene3D" id="3.40.50.150">
    <property type="entry name" value="Vaccinia Virus protein VP39"/>
    <property type="match status" value="1"/>
</dbReference>
<evidence type="ECO:0000313" key="1">
    <source>
        <dbReference type="EMBL" id="OGD99666.1"/>
    </source>
</evidence>
<dbReference type="Proteomes" id="UP000177039">
    <property type="component" value="Unassembled WGS sequence"/>
</dbReference>
<name>A0A1F5H668_9BACT</name>
<dbReference type="PANTHER" id="PTHR43861">
    <property type="entry name" value="TRANS-ACONITATE 2-METHYLTRANSFERASE-RELATED"/>
    <property type="match status" value="1"/>
</dbReference>
<dbReference type="Pfam" id="PF13489">
    <property type="entry name" value="Methyltransf_23"/>
    <property type="match status" value="1"/>
</dbReference>
<evidence type="ECO:0000313" key="2">
    <source>
        <dbReference type="Proteomes" id="UP000177039"/>
    </source>
</evidence>
<proteinExistence type="predicted"/>
<comment type="caution">
    <text evidence="1">The sequence shown here is derived from an EMBL/GenBank/DDBJ whole genome shotgun (WGS) entry which is preliminary data.</text>
</comment>
<dbReference type="AlphaFoldDB" id="A0A1F5H668"/>
<dbReference type="SUPFAM" id="SSF53335">
    <property type="entry name" value="S-adenosyl-L-methionine-dependent methyltransferases"/>
    <property type="match status" value="1"/>
</dbReference>
<sequence>MDIYNFLRALILPLEEIDSSLPKKGRIVDLGCGEGVITRFIAKNKNRQVIGVDLDKKRLKNSQLKNLKFKLADIRDYNLKNVDGVILSDVVHHINSNDQDKVLLNIAKGLKKGGILVIKEIDTKEIIRSLLSRFWDFLFYPSEKIYYSNYQKLSQKLEDLGFRVSIKRPTRLFPGSTTLFICKKE</sequence>
<dbReference type="CDD" id="cd02440">
    <property type="entry name" value="AdoMet_MTases"/>
    <property type="match status" value="1"/>
</dbReference>
<dbReference type="EMBL" id="MFBT01000012">
    <property type="protein sequence ID" value="OGD99666.1"/>
    <property type="molecule type" value="Genomic_DNA"/>
</dbReference>
<accession>A0A1F5H668</accession>
<dbReference type="InterPro" id="IPR029063">
    <property type="entry name" value="SAM-dependent_MTases_sf"/>
</dbReference>
<organism evidence="1 2">
    <name type="scientific">Candidatus Curtissbacteria bacterium RIFCSPLOWO2_01_FULL_42_50</name>
    <dbReference type="NCBI Taxonomy" id="1797730"/>
    <lineage>
        <taxon>Bacteria</taxon>
        <taxon>Candidatus Curtissiibacteriota</taxon>
    </lineage>
</organism>
<gene>
    <name evidence="1" type="ORF">A3B54_03185</name>
</gene>
<reference evidence="1 2" key="1">
    <citation type="journal article" date="2016" name="Nat. Commun.">
        <title>Thousands of microbial genomes shed light on interconnected biogeochemical processes in an aquifer system.</title>
        <authorList>
            <person name="Anantharaman K."/>
            <person name="Brown C.T."/>
            <person name="Hug L.A."/>
            <person name="Sharon I."/>
            <person name="Castelle C.J."/>
            <person name="Probst A.J."/>
            <person name="Thomas B.C."/>
            <person name="Singh A."/>
            <person name="Wilkins M.J."/>
            <person name="Karaoz U."/>
            <person name="Brodie E.L."/>
            <person name="Williams K.H."/>
            <person name="Hubbard S.S."/>
            <person name="Banfield J.F."/>
        </authorList>
    </citation>
    <scope>NUCLEOTIDE SEQUENCE [LARGE SCALE GENOMIC DNA]</scope>
</reference>
<protein>
    <submittedName>
        <fullName evidence="1">Uncharacterized protein</fullName>
    </submittedName>
</protein>